<evidence type="ECO:0000313" key="7">
    <source>
        <dbReference type="EMBL" id="CAA7048560.1"/>
    </source>
</evidence>
<comment type="pathway">
    <text evidence="2">Protein modification; protein ubiquitination.</text>
</comment>
<sequence length="463" mass="51176">MGDPTADSTAANAETLKQELKKLLTEILSNGGEMKDRVETDASSGALKAIDEAIRILNRLREVELKTPESDIPSSPPSPKVKVPKEFICTLSNQIMIEPVVIASGQTYEKRCITPMLMNESKCPKTKKDLSNTLWTPNHLADEMITQWCQANDFDRPKPSDETVAENPEMCKDGIESLLERISSPSSSLQDQTEAAKSLRYMTKKYLNDRVSFVAGFPNSITRLLTPLSALADSNSELQEHLVTTLFNISVVDKTRTVIAENPLVIPLLTKSLKQGTVETRRNSASALLSLSAIDSNKIILGKPEVIKALIDVIEEGDFLVSREAANTAYNICTVSPENLIRELMMRINGGSNADVLLSVLAMISAQECAVKMMLCLGFIRDLFTILRKSRCSKTCEHALVVVYNMCMRDKVATRMKVVNDEENQYGTFTKLAKQGSDGGVKIAKSILRWLKIYGTGKHPQTE</sequence>
<keyword evidence="4" id="KW-0808">Transferase</keyword>
<evidence type="ECO:0000256" key="3">
    <source>
        <dbReference type="ARBA" id="ARBA00012483"/>
    </source>
</evidence>
<gene>
    <name evidence="7" type="ORF">MERR_LOCUS35795</name>
</gene>
<evidence type="ECO:0000256" key="1">
    <source>
        <dbReference type="ARBA" id="ARBA00000900"/>
    </source>
</evidence>
<dbReference type="Proteomes" id="UP000467841">
    <property type="component" value="Unassembled WGS sequence"/>
</dbReference>
<feature type="domain" description="U-box" evidence="6">
    <location>
        <begin position="82"/>
        <end position="155"/>
    </location>
</feature>
<dbReference type="AlphaFoldDB" id="A0A6D2K8V0"/>
<accession>A0A6D2K8V0</accession>
<comment type="catalytic activity">
    <reaction evidence="1">
        <text>S-ubiquitinyl-[E2 ubiquitin-conjugating enzyme]-L-cysteine + [acceptor protein]-L-lysine = [E2 ubiquitin-conjugating enzyme]-L-cysteine + N(6)-ubiquitinyl-[acceptor protein]-L-lysine.</text>
        <dbReference type="EC" id="2.3.2.27"/>
    </reaction>
</comment>
<dbReference type="PROSITE" id="PS51698">
    <property type="entry name" value="U_BOX"/>
    <property type="match status" value="1"/>
</dbReference>
<dbReference type="UniPathway" id="UPA00143"/>
<evidence type="ECO:0000313" key="8">
    <source>
        <dbReference type="Proteomes" id="UP000467841"/>
    </source>
</evidence>
<dbReference type="GO" id="GO:0061630">
    <property type="term" value="F:ubiquitin protein ligase activity"/>
    <property type="evidence" value="ECO:0007669"/>
    <property type="project" value="UniProtKB-EC"/>
</dbReference>
<dbReference type="InterPro" id="IPR011989">
    <property type="entry name" value="ARM-like"/>
</dbReference>
<protein>
    <recommendedName>
        <fullName evidence="3">RING-type E3 ubiquitin transferase</fullName>
        <ecNumber evidence="3">2.3.2.27</ecNumber>
    </recommendedName>
</protein>
<dbReference type="Gene3D" id="3.30.40.10">
    <property type="entry name" value="Zinc/RING finger domain, C3HC4 (zinc finger)"/>
    <property type="match status" value="1"/>
</dbReference>
<dbReference type="GO" id="GO:0016567">
    <property type="term" value="P:protein ubiquitination"/>
    <property type="evidence" value="ECO:0007669"/>
    <property type="project" value="UniProtKB-UniPathway"/>
</dbReference>
<organism evidence="7 8">
    <name type="scientific">Microthlaspi erraticum</name>
    <dbReference type="NCBI Taxonomy" id="1685480"/>
    <lineage>
        <taxon>Eukaryota</taxon>
        <taxon>Viridiplantae</taxon>
        <taxon>Streptophyta</taxon>
        <taxon>Embryophyta</taxon>
        <taxon>Tracheophyta</taxon>
        <taxon>Spermatophyta</taxon>
        <taxon>Magnoliopsida</taxon>
        <taxon>eudicotyledons</taxon>
        <taxon>Gunneridae</taxon>
        <taxon>Pentapetalae</taxon>
        <taxon>rosids</taxon>
        <taxon>malvids</taxon>
        <taxon>Brassicales</taxon>
        <taxon>Brassicaceae</taxon>
        <taxon>Coluteocarpeae</taxon>
        <taxon>Microthlaspi</taxon>
    </lineage>
</organism>
<evidence type="ECO:0000256" key="4">
    <source>
        <dbReference type="ARBA" id="ARBA00022679"/>
    </source>
</evidence>
<dbReference type="OrthoDB" id="7537227at2759"/>
<dbReference type="InterPro" id="IPR003613">
    <property type="entry name" value="Ubox_domain"/>
</dbReference>
<comment type="caution">
    <text evidence="7">The sequence shown here is derived from an EMBL/GenBank/DDBJ whole genome shotgun (WGS) entry which is preliminary data.</text>
</comment>
<evidence type="ECO:0000256" key="2">
    <source>
        <dbReference type="ARBA" id="ARBA00004906"/>
    </source>
</evidence>
<proteinExistence type="predicted"/>
<dbReference type="Gene3D" id="1.25.10.10">
    <property type="entry name" value="Leucine-rich Repeat Variant"/>
    <property type="match status" value="1"/>
</dbReference>
<evidence type="ECO:0000256" key="5">
    <source>
        <dbReference type="ARBA" id="ARBA00022786"/>
    </source>
</evidence>
<keyword evidence="5" id="KW-0833">Ubl conjugation pathway</keyword>
<dbReference type="InterPro" id="IPR016024">
    <property type="entry name" value="ARM-type_fold"/>
</dbReference>
<dbReference type="PANTHER" id="PTHR23315">
    <property type="entry name" value="U BOX DOMAIN-CONTAINING"/>
    <property type="match status" value="1"/>
</dbReference>
<dbReference type="SUPFAM" id="SSF57850">
    <property type="entry name" value="RING/U-box"/>
    <property type="match status" value="1"/>
</dbReference>
<dbReference type="SMART" id="SM00504">
    <property type="entry name" value="Ubox"/>
    <property type="match status" value="1"/>
</dbReference>
<reference evidence="7" key="1">
    <citation type="submission" date="2020-01" db="EMBL/GenBank/DDBJ databases">
        <authorList>
            <person name="Mishra B."/>
        </authorList>
    </citation>
    <scope>NUCLEOTIDE SEQUENCE [LARGE SCALE GENOMIC DNA]</scope>
</reference>
<name>A0A6D2K8V0_9BRAS</name>
<dbReference type="SUPFAM" id="SSF48371">
    <property type="entry name" value="ARM repeat"/>
    <property type="match status" value="1"/>
</dbReference>
<dbReference type="EMBL" id="CACVBM020001388">
    <property type="protein sequence ID" value="CAA7048560.1"/>
    <property type="molecule type" value="Genomic_DNA"/>
</dbReference>
<keyword evidence="8" id="KW-1185">Reference proteome</keyword>
<dbReference type="InterPro" id="IPR013083">
    <property type="entry name" value="Znf_RING/FYVE/PHD"/>
</dbReference>
<evidence type="ECO:0000259" key="6">
    <source>
        <dbReference type="PROSITE" id="PS51698"/>
    </source>
</evidence>
<dbReference type="PANTHER" id="PTHR23315:SF265">
    <property type="entry name" value="U-BOX DOMAIN-CONTAINING PROTEIN 46-RELATED"/>
    <property type="match status" value="1"/>
</dbReference>
<dbReference type="EC" id="2.3.2.27" evidence="3"/>
<dbReference type="Pfam" id="PF04564">
    <property type="entry name" value="U-box"/>
    <property type="match status" value="1"/>
</dbReference>